<evidence type="ECO:0000313" key="2">
    <source>
        <dbReference type="EMBL" id="MBK0402236.1"/>
    </source>
</evidence>
<evidence type="ECO:0000313" key="3">
    <source>
        <dbReference type="Proteomes" id="UP000644147"/>
    </source>
</evidence>
<dbReference type="Proteomes" id="UP000644147">
    <property type="component" value="Unassembled WGS sequence"/>
</dbReference>
<organism evidence="2 3">
    <name type="scientific">Adhaeribacter terrigena</name>
    <dbReference type="NCBI Taxonomy" id="2793070"/>
    <lineage>
        <taxon>Bacteria</taxon>
        <taxon>Pseudomonadati</taxon>
        <taxon>Bacteroidota</taxon>
        <taxon>Cytophagia</taxon>
        <taxon>Cytophagales</taxon>
        <taxon>Hymenobacteraceae</taxon>
        <taxon>Adhaeribacter</taxon>
    </lineage>
</organism>
<reference evidence="2 3" key="1">
    <citation type="submission" date="2020-12" db="EMBL/GenBank/DDBJ databases">
        <title>Bacterial novel species Adhaeribacter sp. BT258 isolated from soil.</title>
        <authorList>
            <person name="Jung H.-Y."/>
        </authorList>
    </citation>
    <scope>NUCLEOTIDE SEQUENCE [LARGE SCALE GENOMIC DNA]</scope>
    <source>
        <strain evidence="2 3">BT258</strain>
    </source>
</reference>
<dbReference type="PANTHER" id="PTHR42754">
    <property type="entry name" value="ENDOGLUCANASE"/>
    <property type="match status" value="1"/>
</dbReference>
<dbReference type="Pfam" id="PF18962">
    <property type="entry name" value="Por_Secre_tail"/>
    <property type="match status" value="1"/>
</dbReference>
<dbReference type="NCBIfam" id="TIGR04183">
    <property type="entry name" value="Por_Secre_tail"/>
    <property type="match status" value="1"/>
</dbReference>
<dbReference type="InterPro" id="IPR026444">
    <property type="entry name" value="Secre_tail"/>
</dbReference>
<dbReference type="PANTHER" id="PTHR42754:SF1">
    <property type="entry name" value="LIPOPROTEIN"/>
    <property type="match status" value="1"/>
</dbReference>
<dbReference type="RefSeq" id="WP_200504952.1">
    <property type="nucleotide sequence ID" value="NZ_JAEHFX010000002.1"/>
</dbReference>
<comment type="caution">
    <text evidence="2">The sequence shown here is derived from an EMBL/GenBank/DDBJ whole genome shotgun (WGS) entry which is preliminary data.</text>
</comment>
<dbReference type="SUPFAM" id="SSF50969">
    <property type="entry name" value="YVTN repeat-like/Quinoprotein amine dehydrogenase"/>
    <property type="match status" value="1"/>
</dbReference>
<feature type="domain" description="Secretion system C-terminal sorting" evidence="1">
    <location>
        <begin position="459"/>
        <end position="534"/>
    </location>
</feature>
<dbReference type="EMBL" id="JAEHFX010000002">
    <property type="protein sequence ID" value="MBK0402236.1"/>
    <property type="molecule type" value="Genomic_DNA"/>
</dbReference>
<sequence>METRTVILAIVLTTIFTNLFRSVSAQSAPAVKWQKVYGGLYQDELQCVEPTLDGGFLLGGHSESDISGNKSENSRGGLDFWIVKVDSLGNVLWDKTYGGNRDDLLYVLKPTLDGGYIGGGWSGSDLSGDRTGSERGGYDMWVIKLDGNGNKVWDKVFGGASTDVLEKLLPTADGGFLLGGSSRSSVNGDKSQPSKGLNDFWLIKIDATGNKLWDKVIGGDNQDHLFSMSQTSDGGYILGGNSNSGISGDKNQKNQGENDVWIVKTDASGNVIWDKTFGGKLDEHLFAVQETPEGDFILGCNSRSPASGDKTEESRGNQDFWVIKTDAFGNKIWDRTFGGPEGESLLSLIVTSDGNYLLGGGSASGISSDKSAPAMGFYDYWVIKVDKAGNKIWDKTLGGSGGETINGLLQTANGSYILAGSSYTDLSPDKTVASKGGFDFWLIKLAPDGLTEKDFIIQLFPNPSGGNFNLKVTGIESVEARLTIFDFLGREQYRKSLQVKNKRISEKIQISTGKGIYLLQLKDGNRVQTRKLVVE</sequence>
<name>A0ABS1BYL5_9BACT</name>
<proteinExistence type="predicted"/>
<gene>
    <name evidence="2" type="ORF">I5M27_04525</name>
</gene>
<keyword evidence="3" id="KW-1185">Reference proteome</keyword>
<accession>A0ABS1BYL5</accession>
<protein>
    <submittedName>
        <fullName evidence="2">T9SS type A sorting domain-containing protein</fullName>
    </submittedName>
</protein>
<evidence type="ECO:0000259" key="1">
    <source>
        <dbReference type="Pfam" id="PF18962"/>
    </source>
</evidence>
<dbReference type="InterPro" id="IPR011044">
    <property type="entry name" value="Quino_amine_DH_bsu"/>
</dbReference>